<dbReference type="EMBL" id="JACRTB010000011">
    <property type="protein sequence ID" value="MBC8576401.1"/>
    <property type="molecule type" value="Genomic_DNA"/>
</dbReference>
<dbReference type="GO" id="GO:0032259">
    <property type="term" value="P:methylation"/>
    <property type="evidence" value="ECO:0007669"/>
    <property type="project" value="UniProtKB-KW"/>
</dbReference>
<dbReference type="GO" id="GO:0005840">
    <property type="term" value="C:ribosome"/>
    <property type="evidence" value="ECO:0007669"/>
    <property type="project" value="UniProtKB-KW"/>
</dbReference>
<feature type="binding site" evidence="6">
    <location>
        <position position="179"/>
    </location>
    <ligand>
        <name>S-adenosyl-L-methionine</name>
        <dbReference type="ChEBI" id="CHEBI:59789"/>
    </ligand>
</feature>
<evidence type="ECO:0000256" key="2">
    <source>
        <dbReference type="ARBA" id="ARBA00022490"/>
    </source>
</evidence>
<sequence>MENQWTELTCRVAVEDLDEMAAIAQMVVGAGLYIEDYSDLEEKTLEIAHIDLIDEELVAKDRAHALVHLYLPPEMSPAEPISYIGRRCEECGIPVEISTEGVREEDWSTAWKRYYHPIELSARLAICPSWEEYHPREGQKIIRLDPGMAFGTGTHETTRLCLKLLERSLRPGMSMLDVGTGSGILAICARLLGSARTVGVDIDEVAVRVARENAALNGCGEIELICGDLAADVTGPFDLICANIVADAILRLSKDLPALMHENSVCVVSGIIDTRCGEVEAGLRAAGLEPFETELQNGWAAIACRKAG</sequence>
<evidence type="ECO:0000256" key="6">
    <source>
        <dbReference type="HAMAP-Rule" id="MF_00735"/>
    </source>
</evidence>
<organism evidence="7 8">
    <name type="scientific">Yanshouia hominis</name>
    <dbReference type="NCBI Taxonomy" id="2763673"/>
    <lineage>
        <taxon>Bacteria</taxon>
        <taxon>Bacillati</taxon>
        <taxon>Bacillota</taxon>
        <taxon>Clostridia</taxon>
        <taxon>Eubacteriales</taxon>
        <taxon>Oscillospiraceae</taxon>
        <taxon>Yanshouia</taxon>
    </lineage>
</organism>
<dbReference type="RefSeq" id="WP_262399933.1">
    <property type="nucleotide sequence ID" value="NZ_JACRTB010000011.1"/>
</dbReference>
<evidence type="ECO:0000256" key="4">
    <source>
        <dbReference type="ARBA" id="ARBA00022679"/>
    </source>
</evidence>
<dbReference type="InterPro" id="IPR004498">
    <property type="entry name" value="Ribosomal_PrmA_MeTrfase"/>
</dbReference>
<dbReference type="Pfam" id="PF06325">
    <property type="entry name" value="PrmA"/>
    <property type="match status" value="1"/>
</dbReference>
<keyword evidence="7" id="KW-0689">Ribosomal protein</keyword>
<dbReference type="Gene3D" id="3.40.50.150">
    <property type="entry name" value="Vaccinia Virus protein VP39"/>
    <property type="match status" value="1"/>
</dbReference>
<keyword evidence="7" id="KW-0687">Ribonucleoprotein</keyword>
<evidence type="ECO:0000256" key="1">
    <source>
        <dbReference type="ARBA" id="ARBA00009741"/>
    </source>
</evidence>
<keyword evidence="3 6" id="KW-0489">Methyltransferase</keyword>
<dbReference type="HAMAP" id="MF_00735">
    <property type="entry name" value="Methyltr_PrmA"/>
    <property type="match status" value="1"/>
</dbReference>
<feature type="binding site" evidence="6">
    <location>
        <position position="201"/>
    </location>
    <ligand>
        <name>S-adenosyl-L-methionine</name>
        <dbReference type="ChEBI" id="CHEBI:59789"/>
    </ligand>
</feature>
<feature type="binding site" evidence="6">
    <location>
        <position position="158"/>
    </location>
    <ligand>
        <name>S-adenosyl-L-methionine</name>
        <dbReference type="ChEBI" id="CHEBI:59789"/>
    </ligand>
</feature>
<dbReference type="InterPro" id="IPR050078">
    <property type="entry name" value="Ribosomal_L11_MeTrfase_PrmA"/>
</dbReference>
<comment type="subcellular location">
    <subcellularLocation>
        <location evidence="6">Cytoplasm</location>
    </subcellularLocation>
</comment>
<comment type="similarity">
    <text evidence="1 6">Belongs to the methyltransferase superfamily. PrmA family.</text>
</comment>
<gene>
    <name evidence="6 7" type="primary">prmA</name>
    <name evidence="7" type="ORF">H8717_08290</name>
</gene>
<keyword evidence="8" id="KW-1185">Reference proteome</keyword>
<comment type="catalytic activity">
    <reaction evidence="6">
        <text>L-lysyl-[protein] + 3 S-adenosyl-L-methionine = N(6),N(6),N(6)-trimethyl-L-lysyl-[protein] + 3 S-adenosyl-L-homocysteine + 3 H(+)</text>
        <dbReference type="Rhea" id="RHEA:54192"/>
        <dbReference type="Rhea" id="RHEA-COMP:9752"/>
        <dbReference type="Rhea" id="RHEA-COMP:13826"/>
        <dbReference type="ChEBI" id="CHEBI:15378"/>
        <dbReference type="ChEBI" id="CHEBI:29969"/>
        <dbReference type="ChEBI" id="CHEBI:57856"/>
        <dbReference type="ChEBI" id="CHEBI:59789"/>
        <dbReference type="ChEBI" id="CHEBI:61961"/>
    </reaction>
</comment>
<keyword evidence="4 6" id="KW-0808">Transferase</keyword>
<accession>A0ABR7NJ05</accession>
<evidence type="ECO:0000313" key="7">
    <source>
        <dbReference type="EMBL" id="MBC8576401.1"/>
    </source>
</evidence>
<name>A0ABR7NJ05_9FIRM</name>
<dbReference type="PIRSF" id="PIRSF000401">
    <property type="entry name" value="RPL11_MTase"/>
    <property type="match status" value="1"/>
</dbReference>
<protein>
    <recommendedName>
        <fullName evidence="6">Ribosomal protein L11 methyltransferase</fullName>
        <shortName evidence="6">L11 Mtase</shortName>
        <ecNumber evidence="6">2.1.1.-</ecNumber>
    </recommendedName>
</protein>
<comment type="function">
    <text evidence="6">Methylates ribosomal protein L11.</text>
</comment>
<dbReference type="Proteomes" id="UP000658131">
    <property type="component" value="Unassembled WGS sequence"/>
</dbReference>
<proteinExistence type="inferred from homology"/>
<comment type="caution">
    <text evidence="7">The sequence shown here is derived from an EMBL/GenBank/DDBJ whole genome shotgun (WGS) entry which is preliminary data.</text>
</comment>
<keyword evidence="2 6" id="KW-0963">Cytoplasm</keyword>
<dbReference type="PANTHER" id="PTHR43648">
    <property type="entry name" value="ELECTRON TRANSFER FLAVOPROTEIN BETA SUBUNIT LYSINE METHYLTRANSFERASE"/>
    <property type="match status" value="1"/>
</dbReference>
<dbReference type="GO" id="GO:0008168">
    <property type="term" value="F:methyltransferase activity"/>
    <property type="evidence" value="ECO:0007669"/>
    <property type="project" value="UniProtKB-KW"/>
</dbReference>
<dbReference type="PANTHER" id="PTHR43648:SF1">
    <property type="entry name" value="ELECTRON TRANSFER FLAVOPROTEIN BETA SUBUNIT LYSINE METHYLTRANSFERASE"/>
    <property type="match status" value="1"/>
</dbReference>
<dbReference type="SUPFAM" id="SSF53335">
    <property type="entry name" value="S-adenosyl-L-methionine-dependent methyltransferases"/>
    <property type="match status" value="1"/>
</dbReference>
<feature type="binding site" evidence="6">
    <location>
        <position position="243"/>
    </location>
    <ligand>
        <name>S-adenosyl-L-methionine</name>
        <dbReference type="ChEBI" id="CHEBI:59789"/>
    </ligand>
</feature>
<dbReference type="InterPro" id="IPR029063">
    <property type="entry name" value="SAM-dependent_MTases_sf"/>
</dbReference>
<dbReference type="EC" id="2.1.1.-" evidence="6"/>
<dbReference type="NCBIfam" id="TIGR00406">
    <property type="entry name" value="prmA"/>
    <property type="match status" value="1"/>
</dbReference>
<reference evidence="7 8" key="1">
    <citation type="submission" date="2020-08" db="EMBL/GenBank/DDBJ databases">
        <title>Genome public.</title>
        <authorList>
            <person name="Liu C."/>
            <person name="Sun Q."/>
        </authorList>
    </citation>
    <scope>NUCLEOTIDE SEQUENCE [LARGE SCALE GENOMIC DNA]</scope>
    <source>
        <strain evidence="7 8">BX1</strain>
    </source>
</reference>
<evidence type="ECO:0000313" key="8">
    <source>
        <dbReference type="Proteomes" id="UP000658131"/>
    </source>
</evidence>
<evidence type="ECO:0000256" key="5">
    <source>
        <dbReference type="ARBA" id="ARBA00022691"/>
    </source>
</evidence>
<dbReference type="CDD" id="cd02440">
    <property type="entry name" value="AdoMet_MTases"/>
    <property type="match status" value="1"/>
</dbReference>
<evidence type="ECO:0000256" key="3">
    <source>
        <dbReference type="ARBA" id="ARBA00022603"/>
    </source>
</evidence>
<keyword evidence="5 6" id="KW-0949">S-adenosyl-L-methionine</keyword>